<organism evidence="1 2">
    <name type="scientific">Acinetobacter boissieri</name>
    <dbReference type="NCBI Taxonomy" id="1219383"/>
    <lineage>
        <taxon>Bacteria</taxon>
        <taxon>Pseudomonadati</taxon>
        <taxon>Pseudomonadota</taxon>
        <taxon>Gammaproteobacteria</taxon>
        <taxon>Moraxellales</taxon>
        <taxon>Moraxellaceae</taxon>
        <taxon>Acinetobacter</taxon>
    </lineage>
</organism>
<dbReference type="STRING" id="1219383.SAMN05421733_10312"/>
<evidence type="ECO:0000313" key="1">
    <source>
        <dbReference type="EMBL" id="SDB86853.1"/>
    </source>
</evidence>
<gene>
    <name evidence="1" type="ORF">SAMN05421733_10312</name>
</gene>
<dbReference type="Proteomes" id="UP000242501">
    <property type="component" value="Unassembled WGS sequence"/>
</dbReference>
<dbReference type="RefSeq" id="WP_092746988.1">
    <property type="nucleotide sequence ID" value="NZ_FMYL01000003.1"/>
</dbReference>
<evidence type="ECO:0000313" key="2">
    <source>
        <dbReference type="Proteomes" id="UP000242501"/>
    </source>
</evidence>
<dbReference type="OrthoDB" id="6685758at2"/>
<accession>A0A1G6GY59</accession>
<sequence length="176" mass="19253">MATTLQLSDLKATDAYLQKIKDALEKAVGQTIPIVNVDKLKRVGGVSACPVSFIFEGGQTLKLYIRAGADAFKANLNGKEIVLAGDFSNDVKMTFDNGVKSVSNLVRNSQKKFEASRNKEKVIIPKIMNSSSKSSSAQIKQLKEDELVLDQNIEQKNVLLIQLKEQLATAQNIVIS</sequence>
<evidence type="ECO:0008006" key="3">
    <source>
        <dbReference type="Google" id="ProtNLM"/>
    </source>
</evidence>
<keyword evidence="2" id="KW-1185">Reference proteome</keyword>
<dbReference type="EMBL" id="FMYL01000003">
    <property type="protein sequence ID" value="SDB86853.1"/>
    <property type="molecule type" value="Genomic_DNA"/>
</dbReference>
<protein>
    <recommendedName>
        <fullName evidence="3">Defence against restriction A N-terminal domain-containing protein</fullName>
    </recommendedName>
</protein>
<dbReference type="AlphaFoldDB" id="A0A1G6GY59"/>
<reference evidence="2" key="1">
    <citation type="submission" date="2016-09" db="EMBL/GenBank/DDBJ databases">
        <authorList>
            <person name="Varghese N."/>
            <person name="Submissions S."/>
        </authorList>
    </citation>
    <scope>NUCLEOTIDE SEQUENCE [LARGE SCALE GENOMIC DNA]</scope>
    <source>
        <strain evidence="2">ANC 4422</strain>
    </source>
</reference>
<name>A0A1G6GY59_9GAMM</name>
<proteinExistence type="predicted"/>